<reference evidence="1 2" key="1">
    <citation type="journal article" date="2010" name="Nature">
        <title>The Ectocarpus genome and the independent evolution of multicellularity in brown algae.</title>
        <authorList>
            <person name="Cock J.M."/>
            <person name="Sterck L."/>
            <person name="Rouze P."/>
            <person name="Scornet D."/>
            <person name="Allen A.E."/>
            <person name="Amoutzias G."/>
            <person name="Anthouard V."/>
            <person name="Artiguenave F."/>
            <person name="Aury J.M."/>
            <person name="Badger J.H."/>
            <person name="Beszteri B."/>
            <person name="Billiau K."/>
            <person name="Bonnet E."/>
            <person name="Bothwell J.H."/>
            <person name="Bowler C."/>
            <person name="Boyen C."/>
            <person name="Brownlee C."/>
            <person name="Carrano C.J."/>
            <person name="Charrier B."/>
            <person name="Cho G.Y."/>
            <person name="Coelho S.M."/>
            <person name="Collen J."/>
            <person name="Corre E."/>
            <person name="Da Silva C."/>
            <person name="Delage L."/>
            <person name="Delaroque N."/>
            <person name="Dittami S.M."/>
            <person name="Doulbeau S."/>
            <person name="Elias M."/>
            <person name="Farnham G."/>
            <person name="Gachon C.M."/>
            <person name="Gschloessl B."/>
            <person name="Heesch S."/>
            <person name="Jabbari K."/>
            <person name="Jubin C."/>
            <person name="Kawai H."/>
            <person name="Kimura K."/>
            <person name="Kloareg B."/>
            <person name="Kupper F.C."/>
            <person name="Lang D."/>
            <person name="Le Bail A."/>
            <person name="Leblanc C."/>
            <person name="Lerouge P."/>
            <person name="Lohr M."/>
            <person name="Lopez P.J."/>
            <person name="Martens C."/>
            <person name="Maumus F."/>
            <person name="Michel G."/>
            <person name="Miranda-Saavedra D."/>
            <person name="Morales J."/>
            <person name="Moreau H."/>
            <person name="Motomura T."/>
            <person name="Nagasato C."/>
            <person name="Napoli C.A."/>
            <person name="Nelson D.R."/>
            <person name="Nyvall-Collen P."/>
            <person name="Peters A.F."/>
            <person name="Pommier C."/>
            <person name="Potin P."/>
            <person name="Poulain J."/>
            <person name="Quesneville H."/>
            <person name="Read B."/>
            <person name="Rensing S.A."/>
            <person name="Ritter A."/>
            <person name="Rousvoal S."/>
            <person name="Samanta M."/>
            <person name="Samson G."/>
            <person name="Schroeder D.C."/>
            <person name="Segurens B."/>
            <person name="Strittmatter M."/>
            <person name="Tonon T."/>
            <person name="Tregear J.W."/>
            <person name="Valentin K."/>
            <person name="von Dassow P."/>
            <person name="Yamagishi T."/>
            <person name="Van de Peer Y."/>
            <person name="Wincker P."/>
        </authorList>
    </citation>
    <scope>NUCLEOTIDE SEQUENCE [LARGE SCALE GENOMIC DNA]</scope>
    <source>
        <strain evidence="2">Ec32 / CCAP1310/4</strain>
    </source>
</reference>
<name>D8LC99_ECTSI</name>
<gene>
    <name evidence="1" type="ORF">Esi_0100_0036</name>
</gene>
<sequence>MRVFKSKETMLAWGVACAAMPWKFSTAARSTGFAFSRSAAWR</sequence>
<dbReference type="EMBL" id="FN649760">
    <property type="protein sequence ID" value="CBN78135.1"/>
    <property type="molecule type" value="Genomic_DNA"/>
</dbReference>
<dbReference type="InParanoid" id="D8LC99"/>
<evidence type="ECO:0000313" key="1">
    <source>
        <dbReference type="EMBL" id="CBN78135.1"/>
    </source>
</evidence>
<dbReference type="Proteomes" id="UP000002630">
    <property type="component" value="Unassembled WGS sequence"/>
</dbReference>
<accession>D8LC99</accession>
<evidence type="ECO:0000313" key="2">
    <source>
        <dbReference type="Proteomes" id="UP000002630"/>
    </source>
</evidence>
<proteinExistence type="predicted"/>
<dbReference type="AlphaFoldDB" id="D8LC99"/>
<protein>
    <submittedName>
        <fullName evidence="1">Uncharacterized protein</fullName>
    </submittedName>
</protein>
<organism evidence="1 2">
    <name type="scientific">Ectocarpus siliculosus</name>
    <name type="common">Brown alga</name>
    <name type="synonym">Conferva siliculosa</name>
    <dbReference type="NCBI Taxonomy" id="2880"/>
    <lineage>
        <taxon>Eukaryota</taxon>
        <taxon>Sar</taxon>
        <taxon>Stramenopiles</taxon>
        <taxon>Ochrophyta</taxon>
        <taxon>PX clade</taxon>
        <taxon>Phaeophyceae</taxon>
        <taxon>Ectocarpales</taxon>
        <taxon>Ectocarpaceae</taxon>
        <taxon>Ectocarpus</taxon>
    </lineage>
</organism>
<keyword evidence="2" id="KW-1185">Reference proteome</keyword>